<evidence type="ECO:0000313" key="4">
    <source>
        <dbReference type="EMBL" id="CAL1547887.1"/>
    </source>
</evidence>
<dbReference type="PROSITE" id="PS50835">
    <property type="entry name" value="IG_LIKE"/>
    <property type="match status" value="2"/>
</dbReference>
<dbReference type="SUPFAM" id="SSF48726">
    <property type="entry name" value="Immunoglobulin"/>
    <property type="match status" value="3"/>
</dbReference>
<protein>
    <recommendedName>
        <fullName evidence="2">Ig-like domain-containing protein</fullName>
    </recommendedName>
</protein>
<evidence type="ECO:0000256" key="1">
    <source>
        <dbReference type="ARBA" id="ARBA00023319"/>
    </source>
</evidence>
<dbReference type="Proteomes" id="UP001497497">
    <property type="component" value="Unassembled WGS sequence"/>
</dbReference>
<dbReference type="GO" id="GO:0070593">
    <property type="term" value="P:dendrite self-avoidance"/>
    <property type="evidence" value="ECO:0007669"/>
    <property type="project" value="TreeGrafter"/>
</dbReference>
<dbReference type="AlphaFoldDB" id="A0AAV2IQ55"/>
<comment type="caution">
    <text evidence="4">The sequence shown here is derived from an EMBL/GenBank/DDBJ whole genome shotgun (WGS) entry which is preliminary data.</text>
</comment>
<evidence type="ECO:0000313" key="5">
    <source>
        <dbReference type="Proteomes" id="UP001497497"/>
    </source>
</evidence>
<sequence>DAGSYVCAASNSLGSTNSDPVTVTVTNVPVISTPNATINANENQQVTLTCQVTPLNSLTDLYWTKDGQRLSTTNAAKYSGGTSAVPSLTIYSLSPSDGGAYVCVATNQFGTTPSGNVTLNLQYVPRLTVTNATVTSSPGDTIILTCNVNANPNITSFSWTKSGVTISSSSNPTKYSG</sequence>
<dbReference type="InterPro" id="IPR003598">
    <property type="entry name" value="Ig_sub2"/>
</dbReference>
<gene>
    <name evidence="3" type="ORF">GSLYS_00021203001</name>
    <name evidence="4" type="ORF">GSLYS_00021204001</name>
</gene>
<dbReference type="EMBL" id="CAXITT010001093">
    <property type="protein sequence ID" value="CAL1547887.1"/>
    <property type="molecule type" value="Genomic_DNA"/>
</dbReference>
<feature type="domain" description="Ig-like" evidence="2">
    <location>
        <begin position="125"/>
        <end position="177"/>
    </location>
</feature>
<dbReference type="GO" id="GO:0007411">
    <property type="term" value="P:axon guidance"/>
    <property type="evidence" value="ECO:0007669"/>
    <property type="project" value="TreeGrafter"/>
</dbReference>
<dbReference type="PANTHER" id="PTHR10075">
    <property type="entry name" value="BASIGIN RELATED"/>
    <property type="match status" value="1"/>
</dbReference>
<dbReference type="EMBL" id="CAXITT010001093">
    <property type="protein sequence ID" value="CAL1547886.1"/>
    <property type="molecule type" value="Genomic_DNA"/>
</dbReference>
<feature type="domain" description="Ig-like" evidence="2">
    <location>
        <begin position="29"/>
        <end position="118"/>
    </location>
</feature>
<feature type="non-terminal residue" evidence="4">
    <location>
        <position position="177"/>
    </location>
</feature>
<name>A0AAV2IQ55_LYMST</name>
<accession>A0AAV2IQ55</accession>
<evidence type="ECO:0000259" key="2">
    <source>
        <dbReference type="PROSITE" id="PS50835"/>
    </source>
</evidence>
<dbReference type="InterPro" id="IPR003599">
    <property type="entry name" value="Ig_sub"/>
</dbReference>
<dbReference type="GO" id="GO:0007156">
    <property type="term" value="P:homophilic cell adhesion via plasma membrane adhesion molecules"/>
    <property type="evidence" value="ECO:0007669"/>
    <property type="project" value="TreeGrafter"/>
</dbReference>
<dbReference type="InterPro" id="IPR036179">
    <property type="entry name" value="Ig-like_dom_sf"/>
</dbReference>
<dbReference type="SMART" id="SM00409">
    <property type="entry name" value="IG"/>
    <property type="match status" value="1"/>
</dbReference>
<dbReference type="GO" id="GO:0098632">
    <property type="term" value="F:cell-cell adhesion mediator activity"/>
    <property type="evidence" value="ECO:0007669"/>
    <property type="project" value="TreeGrafter"/>
</dbReference>
<dbReference type="Pfam" id="PF13927">
    <property type="entry name" value="Ig_3"/>
    <property type="match status" value="1"/>
</dbReference>
<keyword evidence="1" id="KW-0393">Immunoglobulin domain</keyword>
<feature type="non-terminal residue" evidence="4">
    <location>
        <position position="1"/>
    </location>
</feature>
<evidence type="ECO:0000313" key="3">
    <source>
        <dbReference type="EMBL" id="CAL1547886.1"/>
    </source>
</evidence>
<dbReference type="InterPro" id="IPR013783">
    <property type="entry name" value="Ig-like_fold"/>
</dbReference>
<dbReference type="GO" id="GO:0005886">
    <property type="term" value="C:plasma membrane"/>
    <property type="evidence" value="ECO:0007669"/>
    <property type="project" value="TreeGrafter"/>
</dbReference>
<organism evidence="4 5">
    <name type="scientific">Lymnaea stagnalis</name>
    <name type="common">Great pond snail</name>
    <name type="synonym">Helix stagnalis</name>
    <dbReference type="NCBI Taxonomy" id="6523"/>
    <lineage>
        <taxon>Eukaryota</taxon>
        <taxon>Metazoa</taxon>
        <taxon>Spiralia</taxon>
        <taxon>Lophotrochozoa</taxon>
        <taxon>Mollusca</taxon>
        <taxon>Gastropoda</taxon>
        <taxon>Heterobranchia</taxon>
        <taxon>Euthyneura</taxon>
        <taxon>Panpulmonata</taxon>
        <taxon>Hygrophila</taxon>
        <taxon>Lymnaeoidea</taxon>
        <taxon>Lymnaeidae</taxon>
        <taxon>Lymnaea</taxon>
    </lineage>
</organism>
<proteinExistence type="predicted"/>
<dbReference type="GO" id="GO:0030424">
    <property type="term" value="C:axon"/>
    <property type="evidence" value="ECO:0007669"/>
    <property type="project" value="TreeGrafter"/>
</dbReference>
<reference evidence="4 5" key="1">
    <citation type="submission" date="2024-04" db="EMBL/GenBank/DDBJ databases">
        <authorList>
            <consortium name="Genoscope - CEA"/>
            <person name="William W."/>
        </authorList>
    </citation>
    <scope>NUCLEOTIDE SEQUENCE [LARGE SCALE GENOMIC DNA]</scope>
</reference>
<keyword evidence="5" id="KW-1185">Reference proteome</keyword>
<dbReference type="PANTHER" id="PTHR10075:SF100">
    <property type="entry name" value="FASCICLIN-2"/>
    <property type="match status" value="1"/>
</dbReference>
<dbReference type="InterPro" id="IPR007110">
    <property type="entry name" value="Ig-like_dom"/>
</dbReference>
<dbReference type="Gene3D" id="2.60.40.10">
    <property type="entry name" value="Immunoglobulins"/>
    <property type="match status" value="2"/>
</dbReference>
<dbReference type="SMART" id="SM00408">
    <property type="entry name" value="IGc2"/>
    <property type="match status" value="1"/>
</dbReference>